<dbReference type="GO" id="GO:0009240">
    <property type="term" value="P:isopentenyl diphosphate biosynthetic process"/>
    <property type="evidence" value="ECO:0007669"/>
    <property type="project" value="TreeGrafter"/>
</dbReference>
<dbReference type="EMBL" id="JAERQJ010000016">
    <property type="protein sequence ID" value="MBL0686029.1"/>
    <property type="molecule type" value="Genomic_DNA"/>
</dbReference>
<dbReference type="PROSITE" id="PS51462">
    <property type="entry name" value="NUDIX"/>
    <property type="match status" value="1"/>
</dbReference>
<name>A0A937A883_9FLAO</name>
<dbReference type="AlphaFoldDB" id="A0A937A883"/>
<keyword evidence="3" id="KW-1185">Reference proteome</keyword>
<dbReference type="Gene3D" id="3.90.79.10">
    <property type="entry name" value="Nucleoside Triphosphate Pyrophosphohydrolase"/>
    <property type="match status" value="1"/>
</dbReference>
<proteinExistence type="predicted"/>
<reference evidence="2" key="1">
    <citation type="submission" date="2021-01" db="EMBL/GenBank/DDBJ databases">
        <authorList>
            <person name="Zhong Y.L."/>
        </authorList>
    </citation>
    <scope>NUCLEOTIDE SEQUENCE</scope>
    <source>
        <strain evidence="2">KCTC 23302</strain>
    </source>
</reference>
<dbReference type="Pfam" id="PF00293">
    <property type="entry name" value="NUDIX"/>
    <property type="match status" value="1"/>
</dbReference>
<dbReference type="SUPFAM" id="SSF55811">
    <property type="entry name" value="Nudix"/>
    <property type="match status" value="1"/>
</dbReference>
<gene>
    <name evidence="2" type="ORF">JJQ60_21055</name>
</gene>
<evidence type="ECO:0000313" key="2">
    <source>
        <dbReference type="EMBL" id="MBL0686029.1"/>
    </source>
</evidence>
<dbReference type="CDD" id="cd04692">
    <property type="entry name" value="NUDIX_Hydrolase"/>
    <property type="match status" value="1"/>
</dbReference>
<dbReference type="GO" id="GO:0004452">
    <property type="term" value="F:isopentenyl-diphosphate delta-isomerase activity"/>
    <property type="evidence" value="ECO:0007669"/>
    <property type="project" value="TreeGrafter"/>
</dbReference>
<evidence type="ECO:0000313" key="3">
    <source>
        <dbReference type="Proteomes" id="UP000651057"/>
    </source>
</evidence>
<sequence length="183" mass="20911">MADELIDILDNTGKPTGEVKLKSVAHQLGLYHASVHIWFYTKNGEILFQKRADIKDTFPGLWDVSVAGHIGTGETQIQSALREIREEIGISVTKNTLTFIGTYLAEKTPTPNIFDNEFHYIYISELTTPLSSLSMQKEEVSDLALLHIDTVTKIMKDPIYWKLYVPHDKQYYALILKEIKNRL</sequence>
<protein>
    <submittedName>
        <fullName evidence="2">NUDIX domain-containing protein</fullName>
    </submittedName>
</protein>
<dbReference type="PANTHER" id="PTHR10885:SF20">
    <property type="entry name" value="NUDIX HYDROLASE DOMAIN-CONTAINING PROTEIN"/>
    <property type="match status" value="1"/>
</dbReference>
<feature type="domain" description="Nudix hydrolase" evidence="1">
    <location>
        <begin position="30"/>
        <end position="177"/>
    </location>
</feature>
<dbReference type="InterPro" id="IPR000086">
    <property type="entry name" value="NUDIX_hydrolase_dom"/>
</dbReference>
<accession>A0A937A883</accession>
<dbReference type="RefSeq" id="WP_201924552.1">
    <property type="nucleotide sequence ID" value="NZ_BAABAX010000028.1"/>
</dbReference>
<evidence type="ECO:0000259" key="1">
    <source>
        <dbReference type="PROSITE" id="PS51462"/>
    </source>
</evidence>
<comment type="caution">
    <text evidence="2">The sequence shown here is derived from an EMBL/GenBank/DDBJ whole genome shotgun (WGS) entry which is preliminary data.</text>
</comment>
<dbReference type="PANTHER" id="PTHR10885">
    <property type="entry name" value="ISOPENTENYL-DIPHOSPHATE DELTA-ISOMERASE"/>
    <property type="match status" value="1"/>
</dbReference>
<organism evidence="2 3">
    <name type="scientific">Aquimarina mytili</name>
    <dbReference type="NCBI Taxonomy" id="874423"/>
    <lineage>
        <taxon>Bacteria</taxon>
        <taxon>Pseudomonadati</taxon>
        <taxon>Bacteroidota</taxon>
        <taxon>Flavobacteriia</taxon>
        <taxon>Flavobacteriales</taxon>
        <taxon>Flavobacteriaceae</taxon>
        <taxon>Aquimarina</taxon>
    </lineage>
</organism>
<dbReference type="InterPro" id="IPR015797">
    <property type="entry name" value="NUDIX_hydrolase-like_dom_sf"/>
</dbReference>
<dbReference type="Proteomes" id="UP000651057">
    <property type="component" value="Unassembled WGS sequence"/>
</dbReference>
<dbReference type="GO" id="GO:0005737">
    <property type="term" value="C:cytoplasm"/>
    <property type="evidence" value="ECO:0007669"/>
    <property type="project" value="TreeGrafter"/>
</dbReference>